<keyword evidence="3 13" id="KW-0812">Transmembrane</keyword>
<sequence length="1028" mass="112974">MFYLGRCYTFYVAIVIFAVAPKRVATFSFDSENLILYEDAARSNQRRSSYFGYSLALWSSGNKDLNGSWIFIGAPRANSSRYPNAREPGTVFKCEIGKPCTEWSFEHSSIKPGDGSWLGGSIMTEKRSDANVLVCGPKWLDVLHSETNQPIPMTGVCYKRAAKENNSNQDKTTIGISGNREWYNSNGLGASIHIPDDSLRNAVIGGPVQRWGRGALTEIQWTFDGNQRSNLLPFTPLENSAYAGYAITSGYYFNTFERITVTGAPRTAKLRGSVFESNFRNGTISSLGSGEQAGEYYGYALASCDVNGDGRDELLVGAPHWTKDVDEGRVYVLAGSRDKTFAVASRLEGRTPRGRFGSTITCLGDVDFDGYADVAVGAPYAGSGSVFVYRGSRRGLSNGHSQKIPAPESTKGFGISISEPRDVDHNGYADIAVGAYLSGHVALIRSKRVVTTKVTLKSDTRQITLQSDPFVFTITVCSSYKGVHVEKELSVENELTVDEVYNRAKVVIAKENKQRHIFVHTLQKSKPNCENFLINVTKNDNIRQAIKLSVTQTFNESPTGGILRIGKDKITGKDLFCHDCVVIDPLWSTVRAEHDVTLAAKCGSDSHTCRSKLKIVLETVDEFVIDSSPGLTLNISVKNAGEPAYHTKAMIRVPISLTVVDSVGCTDGTATGNYTEITCQIANPLETDKAQNISIYLDVSTIPWDTEKLDFTAKATTESDDISEGTSKTHHSIACRVETDVGISRKSTMDTIGFARTDQIENLPNKSFEHTYLVMNYGRTPISKVVLGVSVPTHWIEADEEIEVVRISEIRSKLDGNQLICENATENEGTEPSARIDATTMTEWLDEDSPSTNTKFSVIEGKVFSSYPDNRTIYVNSTNPSFKWRTINCEVAPFQSTQSVAEVTFAFELMLAKFPPKVIQAKDIIFFVTNGSIVISSLNVIDRQTVNNASDAMMIGTVLTGTQIEHRIAIWILVLAVFLALLLLILITLGLLKFGFFKRSKKLELQALLQQQTDESTGTAGQANNATE</sequence>
<keyword evidence="11" id="KW-0325">Glycoprotein</keyword>
<dbReference type="Gene3D" id="1.20.5.930">
    <property type="entry name" value="Bicelle-embedded integrin alpha(iib) transmembrane segment"/>
    <property type="match status" value="1"/>
</dbReference>
<evidence type="ECO:0000256" key="5">
    <source>
        <dbReference type="ARBA" id="ARBA00022737"/>
    </source>
</evidence>
<feature type="domain" description="Integrin alpha second immunoglobulin-like" evidence="14">
    <location>
        <begin position="602"/>
        <end position="723"/>
    </location>
</feature>
<evidence type="ECO:0000256" key="12">
    <source>
        <dbReference type="PROSITE-ProRule" id="PRU00803"/>
    </source>
</evidence>
<evidence type="ECO:0000256" key="8">
    <source>
        <dbReference type="ARBA" id="ARBA00023037"/>
    </source>
</evidence>
<dbReference type="GO" id="GO:0009897">
    <property type="term" value="C:external side of plasma membrane"/>
    <property type="evidence" value="ECO:0007669"/>
    <property type="project" value="TreeGrafter"/>
</dbReference>
<gene>
    <name evidence="16 17" type="primary">LOC107222503</name>
</gene>
<keyword evidence="5" id="KW-0677">Repeat</keyword>
<evidence type="ECO:0000256" key="2">
    <source>
        <dbReference type="ARBA" id="ARBA00008054"/>
    </source>
</evidence>
<keyword evidence="9 13" id="KW-0472">Membrane</keyword>
<evidence type="ECO:0000256" key="3">
    <source>
        <dbReference type="ARBA" id="ARBA00022692"/>
    </source>
</evidence>
<evidence type="ECO:0000256" key="7">
    <source>
        <dbReference type="ARBA" id="ARBA00022989"/>
    </source>
</evidence>
<proteinExistence type="inferred from homology"/>
<dbReference type="InParanoid" id="A0A6J0BSV6"/>
<dbReference type="Pfam" id="PF01839">
    <property type="entry name" value="FG-GAP"/>
    <property type="match status" value="2"/>
</dbReference>
<dbReference type="GO" id="GO:0007157">
    <property type="term" value="P:heterophilic cell-cell adhesion via plasma membrane cell adhesion molecules"/>
    <property type="evidence" value="ECO:0007669"/>
    <property type="project" value="UniProtKB-ARBA"/>
</dbReference>
<evidence type="ECO:0000256" key="1">
    <source>
        <dbReference type="ARBA" id="ARBA00004479"/>
    </source>
</evidence>
<dbReference type="Proteomes" id="UP000829291">
    <property type="component" value="Chromosome 7"/>
</dbReference>
<dbReference type="InterPro" id="IPR032695">
    <property type="entry name" value="Integrin_dom_sf"/>
</dbReference>
<dbReference type="InterPro" id="IPR048285">
    <property type="entry name" value="Integrin_alpha_Ig-like_2"/>
</dbReference>
<reference evidence="16 17" key="1">
    <citation type="submission" date="2025-05" db="UniProtKB">
        <authorList>
            <consortium name="RefSeq"/>
        </authorList>
    </citation>
    <scope>IDENTIFICATION</scope>
    <source>
        <tissue evidence="16 17">Thorax and Abdomen</tissue>
    </source>
</reference>
<evidence type="ECO:0000259" key="14">
    <source>
        <dbReference type="Pfam" id="PF20805"/>
    </source>
</evidence>
<dbReference type="GO" id="GO:0033627">
    <property type="term" value="P:cell adhesion mediated by integrin"/>
    <property type="evidence" value="ECO:0007669"/>
    <property type="project" value="TreeGrafter"/>
</dbReference>
<dbReference type="Gene3D" id="2.130.10.130">
    <property type="entry name" value="Integrin alpha, N-terminal"/>
    <property type="match status" value="1"/>
</dbReference>
<dbReference type="FunCoup" id="A0A6J0BSV6">
    <property type="interactions" value="6"/>
</dbReference>
<dbReference type="PRINTS" id="PR01185">
    <property type="entry name" value="INTEGRINA"/>
</dbReference>
<dbReference type="SUPFAM" id="SSF69318">
    <property type="entry name" value="Integrin alpha N-terminal domain"/>
    <property type="match status" value="1"/>
</dbReference>
<dbReference type="GO" id="GO:0007160">
    <property type="term" value="P:cell-matrix adhesion"/>
    <property type="evidence" value="ECO:0007669"/>
    <property type="project" value="TreeGrafter"/>
</dbReference>
<dbReference type="SUPFAM" id="SSF69179">
    <property type="entry name" value="Integrin domains"/>
    <property type="match status" value="2"/>
</dbReference>
<evidence type="ECO:0000313" key="15">
    <source>
        <dbReference type="Proteomes" id="UP000829291"/>
    </source>
</evidence>
<dbReference type="Gene3D" id="2.60.40.1510">
    <property type="entry name" value="ntegrin, alpha v. Chain A, domain 3"/>
    <property type="match status" value="1"/>
</dbReference>
<keyword evidence="10 13" id="KW-0675">Receptor</keyword>
<organism evidence="15 16">
    <name type="scientific">Neodiprion lecontei</name>
    <name type="common">Redheaded pine sawfly</name>
    <dbReference type="NCBI Taxonomy" id="441921"/>
    <lineage>
        <taxon>Eukaryota</taxon>
        <taxon>Metazoa</taxon>
        <taxon>Ecdysozoa</taxon>
        <taxon>Arthropoda</taxon>
        <taxon>Hexapoda</taxon>
        <taxon>Insecta</taxon>
        <taxon>Pterygota</taxon>
        <taxon>Neoptera</taxon>
        <taxon>Endopterygota</taxon>
        <taxon>Hymenoptera</taxon>
        <taxon>Tenthredinoidea</taxon>
        <taxon>Diprionidae</taxon>
        <taxon>Diprioninae</taxon>
        <taxon>Neodiprion</taxon>
    </lineage>
</organism>
<dbReference type="PANTHER" id="PTHR23220:SF83">
    <property type="entry name" value="INTEGRIN ALPHA-PS3-RELATED"/>
    <property type="match status" value="1"/>
</dbReference>
<feature type="repeat" description="FG-GAP" evidence="12">
    <location>
        <begin position="283"/>
        <end position="342"/>
    </location>
</feature>
<dbReference type="KEGG" id="nlo:107222503"/>
<dbReference type="InterPro" id="IPR013519">
    <property type="entry name" value="Int_alpha_beta-p"/>
</dbReference>
<evidence type="ECO:0000256" key="13">
    <source>
        <dbReference type="RuleBase" id="RU003762"/>
    </source>
</evidence>
<dbReference type="InterPro" id="IPR028994">
    <property type="entry name" value="Integrin_alpha_N"/>
</dbReference>
<evidence type="ECO:0000256" key="6">
    <source>
        <dbReference type="ARBA" id="ARBA00022889"/>
    </source>
</evidence>
<evidence type="ECO:0000256" key="9">
    <source>
        <dbReference type="ARBA" id="ARBA00023136"/>
    </source>
</evidence>
<dbReference type="Gene3D" id="2.60.40.1460">
    <property type="entry name" value="Integrin domains. Chain A, domain 2"/>
    <property type="match status" value="1"/>
</dbReference>
<evidence type="ECO:0000256" key="4">
    <source>
        <dbReference type="ARBA" id="ARBA00022729"/>
    </source>
</evidence>
<evidence type="ECO:0000256" key="11">
    <source>
        <dbReference type="ARBA" id="ARBA00023180"/>
    </source>
</evidence>
<dbReference type="OrthoDB" id="5573735at2759"/>
<dbReference type="Pfam" id="PF20805">
    <property type="entry name" value="Integrin_A_Ig_2"/>
    <property type="match status" value="1"/>
</dbReference>
<keyword evidence="7 13" id="KW-1133">Transmembrane helix</keyword>
<dbReference type="InterPro" id="IPR000413">
    <property type="entry name" value="Integrin_alpha"/>
</dbReference>
<feature type="transmembrane region" description="Helical" evidence="13">
    <location>
        <begin position="968"/>
        <end position="992"/>
    </location>
</feature>
<dbReference type="GeneID" id="107222503"/>
<dbReference type="SMART" id="SM00191">
    <property type="entry name" value="Int_alpha"/>
    <property type="match status" value="4"/>
</dbReference>
<keyword evidence="15" id="KW-1185">Reference proteome</keyword>
<protein>
    <submittedName>
        <fullName evidence="16 17">Integrin alpha-PS5</fullName>
    </submittedName>
</protein>
<evidence type="ECO:0000256" key="10">
    <source>
        <dbReference type="ARBA" id="ARBA00023170"/>
    </source>
</evidence>
<keyword evidence="6 13" id="KW-0130">Cell adhesion</keyword>
<comment type="similarity">
    <text evidence="2 13">Belongs to the integrin alpha chain family.</text>
</comment>
<dbReference type="RefSeq" id="XP_015517382.2">
    <property type="nucleotide sequence ID" value="XM_015661896.2"/>
</dbReference>
<keyword evidence="8 13" id="KW-0401">Integrin</keyword>
<dbReference type="InterPro" id="IPR013517">
    <property type="entry name" value="FG-GAP"/>
</dbReference>
<keyword evidence="4" id="KW-0732">Signal</keyword>
<evidence type="ECO:0000313" key="17">
    <source>
        <dbReference type="RefSeq" id="XP_046600744.1"/>
    </source>
</evidence>
<feature type="repeat" description="FG-GAP" evidence="12">
    <location>
        <begin position="343"/>
        <end position="398"/>
    </location>
</feature>
<dbReference type="PROSITE" id="PS51470">
    <property type="entry name" value="FG_GAP"/>
    <property type="match status" value="3"/>
</dbReference>
<dbReference type="PANTHER" id="PTHR23220">
    <property type="entry name" value="INTEGRIN ALPHA"/>
    <property type="match status" value="1"/>
</dbReference>
<dbReference type="RefSeq" id="XP_046600744.1">
    <property type="nucleotide sequence ID" value="XM_046744788.1"/>
</dbReference>
<dbReference type="GO" id="GO:0008305">
    <property type="term" value="C:integrin complex"/>
    <property type="evidence" value="ECO:0007669"/>
    <property type="project" value="InterPro"/>
</dbReference>
<dbReference type="GO" id="GO:0005178">
    <property type="term" value="F:integrin binding"/>
    <property type="evidence" value="ECO:0007669"/>
    <property type="project" value="TreeGrafter"/>
</dbReference>
<comment type="subcellular location">
    <subcellularLocation>
        <location evidence="1 13">Membrane</location>
        <topology evidence="1 13">Single-pass type I membrane protein</topology>
    </subcellularLocation>
</comment>
<accession>A0A6J0BSV6</accession>
<evidence type="ECO:0000313" key="16">
    <source>
        <dbReference type="RefSeq" id="XP_015517382.2"/>
    </source>
</evidence>
<dbReference type="GO" id="GO:0007229">
    <property type="term" value="P:integrin-mediated signaling pathway"/>
    <property type="evidence" value="ECO:0007669"/>
    <property type="project" value="UniProtKB-KW"/>
</dbReference>
<dbReference type="AlphaFoldDB" id="A0A6J0BSV6"/>
<name>A0A6J0BSV6_NEOLC</name>
<feature type="repeat" description="FG-GAP" evidence="12">
    <location>
        <begin position="38"/>
        <end position="103"/>
    </location>
</feature>